<dbReference type="AlphaFoldDB" id="A0A1A5YM54"/>
<accession>A0A1A5YM54</accession>
<feature type="domain" description="HTH tetR-type" evidence="5">
    <location>
        <begin position="1"/>
        <end position="60"/>
    </location>
</feature>
<dbReference type="InterPro" id="IPR009057">
    <property type="entry name" value="Homeodomain-like_sf"/>
</dbReference>
<evidence type="ECO:0000256" key="4">
    <source>
        <dbReference type="PROSITE-ProRule" id="PRU00335"/>
    </source>
</evidence>
<dbReference type="STRING" id="1844972.A7K91_03180"/>
<feature type="DNA-binding region" description="H-T-H motif" evidence="4">
    <location>
        <begin position="23"/>
        <end position="42"/>
    </location>
</feature>
<name>A0A1A5YM54_9BACL</name>
<keyword evidence="7" id="KW-1185">Reference proteome</keyword>
<evidence type="ECO:0000256" key="1">
    <source>
        <dbReference type="ARBA" id="ARBA00023015"/>
    </source>
</evidence>
<sequence>MTASRIRESALRMFAEHGYEGASLAIIASEVGIKKQSIYTHFSGKDELFQEVFLETVNKQIRFLHDYFSNKQKQDVESLLYGFLKGFFVRYEEDEGAKFFLRSIFFPPAHMKDMTGEQGNQFVHGLEDILVPIMEEAKNSGVLEGSLSSRAAAIAYTAVLDAIWVELLYAGPERGMERLKAAWLVYWRGVGANRK</sequence>
<dbReference type="EMBL" id="LYPA01000046">
    <property type="protein sequence ID" value="OBR66465.1"/>
    <property type="molecule type" value="Genomic_DNA"/>
</dbReference>
<evidence type="ECO:0000313" key="6">
    <source>
        <dbReference type="EMBL" id="OBR66465.1"/>
    </source>
</evidence>
<evidence type="ECO:0000256" key="2">
    <source>
        <dbReference type="ARBA" id="ARBA00023125"/>
    </source>
</evidence>
<dbReference type="Proteomes" id="UP000092024">
    <property type="component" value="Unassembled WGS sequence"/>
</dbReference>
<dbReference type="Gene3D" id="1.10.357.10">
    <property type="entry name" value="Tetracycline Repressor, domain 2"/>
    <property type="match status" value="1"/>
</dbReference>
<dbReference type="Gene3D" id="1.10.10.60">
    <property type="entry name" value="Homeodomain-like"/>
    <property type="match status" value="1"/>
</dbReference>
<dbReference type="PANTHER" id="PTHR30055:SF238">
    <property type="entry name" value="MYCOFACTOCIN BIOSYNTHESIS TRANSCRIPTIONAL REGULATOR MFTR-RELATED"/>
    <property type="match status" value="1"/>
</dbReference>
<dbReference type="PANTHER" id="PTHR30055">
    <property type="entry name" value="HTH-TYPE TRANSCRIPTIONAL REGULATOR RUTR"/>
    <property type="match status" value="1"/>
</dbReference>
<dbReference type="GO" id="GO:0000976">
    <property type="term" value="F:transcription cis-regulatory region binding"/>
    <property type="evidence" value="ECO:0007669"/>
    <property type="project" value="TreeGrafter"/>
</dbReference>
<comment type="caution">
    <text evidence="6">The sequence shown here is derived from an EMBL/GenBank/DDBJ whole genome shotgun (WGS) entry which is preliminary data.</text>
</comment>
<evidence type="ECO:0000313" key="7">
    <source>
        <dbReference type="Proteomes" id="UP000092024"/>
    </source>
</evidence>
<evidence type="ECO:0000259" key="5">
    <source>
        <dbReference type="PROSITE" id="PS50977"/>
    </source>
</evidence>
<keyword evidence="1" id="KW-0805">Transcription regulation</keyword>
<proteinExistence type="predicted"/>
<keyword evidence="2 4" id="KW-0238">DNA-binding</keyword>
<dbReference type="GO" id="GO:0003700">
    <property type="term" value="F:DNA-binding transcription factor activity"/>
    <property type="evidence" value="ECO:0007669"/>
    <property type="project" value="TreeGrafter"/>
</dbReference>
<dbReference type="PROSITE" id="PS50977">
    <property type="entry name" value="HTH_TETR_2"/>
    <property type="match status" value="1"/>
</dbReference>
<protein>
    <recommendedName>
        <fullName evidence="5">HTH tetR-type domain-containing protein</fullName>
    </recommendedName>
</protein>
<dbReference type="SUPFAM" id="SSF48498">
    <property type="entry name" value="Tetracyclin repressor-like, C-terminal domain"/>
    <property type="match status" value="1"/>
</dbReference>
<dbReference type="RefSeq" id="WP_068681662.1">
    <property type="nucleotide sequence ID" value="NZ_LYPA01000046.1"/>
</dbReference>
<keyword evidence="3" id="KW-0804">Transcription</keyword>
<dbReference type="SUPFAM" id="SSF46689">
    <property type="entry name" value="Homeodomain-like"/>
    <property type="match status" value="1"/>
</dbReference>
<organism evidence="6 7">
    <name type="scientific">Paenibacillus oryzae</name>
    <dbReference type="NCBI Taxonomy" id="1844972"/>
    <lineage>
        <taxon>Bacteria</taxon>
        <taxon>Bacillati</taxon>
        <taxon>Bacillota</taxon>
        <taxon>Bacilli</taxon>
        <taxon>Bacillales</taxon>
        <taxon>Paenibacillaceae</taxon>
        <taxon>Paenibacillus</taxon>
    </lineage>
</organism>
<dbReference type="InterPro" id="IPR050109">
    <property type="entry name" value="HTH-type_TetR-like_transc_reg"/>
</dbReference>
<reference evidence="6 7" key="1">
    <citation type="submission" date="2016-05" db="EMBL/GenBank/DDBJ databases">
        <title>Paenibacillus oryzae. sp. nov., isolated from the rice root.</title>
        <authorList>
            <person name="Zhang J."/>
            <person name="Zhang X."/>
        </authorList>
    </citation>
    <scope>NUCLEOTIDE SEQUENCE [LARGE SCALE GENOMIC DNA]</scope>
    <source>
        <strain evidence="6 7">1DrF-4</strain>
    </source>
</reference>
<evidence type="ECO:0000256" key="3">
    <source>
        <dbReference type="ARBA" id="ARBA00023163"/>
    </source>
</evidence>
<dbReference type="InterPro" id="IPR001647">
    <property type="entry name" value="HTH_TetR"/>
</dbReference>
<dbReference type="InterPro" id="IPR036271">
    <property type="entry name" value="Tet_transcr_reg_TetR-rel_C_sf"/>
</dbReference>
<dbReference type="PRINTS" id="PR00455">
    <property type="entry name" value="HTHTETR"/>
</dbReference>
<dbReference type="Pfam" id="PF00440">
    <property type="entry name" value="TetR_N"/>
    <property type="match status" value="1"/>
</dbReference>
<gene>
    <name evidence="6" type="ORF">A7K91_03180</name>
</gene>